<proteinExistence type="inferred from homology"/>
<evidence type="ECO:0000313" key="10">
    <source>
        <dbReference type="Proteomes" id="UP000756132"/>
    </source>
</evidence>
<reference evidence="9" key="2">
    <citation type="journal article" date="2022" name="Microb. Genom.">
        <title>A chromosome-scale genome assembly of the tomato pathogen Cladosporium fulvum reveals a compartmentalized genome architecture and the presence of a dispensable chromosome.</title>
        <authorList>
            <person name="Zaccaron A.Z."/>
            <person name="Chen L.H."/>
            <person name="Samaras A."/>
            <person name="Stergiopoulos I."/>
        </authorList>
    </citation>
    <scope>NUCLEOTIDE SEQUENCE</scope>
    <source>
        <strain evidence="9">Race5_Kim</strain>
    </source>
</reference>
<dbReference type="EMBL" id="CP090166">
    <property type="protein sequence ID" value="UJO16550.1"/>
    <property type="molecule type" value="Genomic_DNA"/>
</dbReference>
<evidence type="ECO:0000256" key="1">
    <source>
        <dbReference type="ARBA" id="ARBA00001353"/>
    </source>
</evidence>
<dbReference type="Proteomes" id="UP000756132">
    <property type="component" value="Chromosome 4"/>
</dbReference>
<reference evidence="9" key="1">
    <citation type="submission" date="2021-12" db="EMBL/GenBank/DDBJ databases">
        <authorList>
            <person name="Zaccaron A."/>
            <person name="Stergiopoulos I."/>
        </authorList>
    </citation>
    <scope>NUCLEOTIDE SEQUENCE</scope>
    <source>
        <strain evidence="9">Race5_Kim</strain>
    </source>
</reference>
<evidence type="ECO:0000259" key="8">
    <source>
        <dbReference type="SMART" id="SM00905"/>
    </source>
</evidence>
<dbReference type="GO" id="GO:0004150">
    <property type="term" value="F:dihydroneopterin aldolase activity"/>
    <property type="evidence" value="ECO:0007669"/>
    <property type="project" value="UniProtKB-EC"/>
</dbReference>
<sequence length="311" mass="33746">MTTANTPTTTPWTPTGDTISIKSLQLPHGIIAPDVWGKPKEQPALVNITLNLHHGFHSAAGADKLDDSTIHYGTLAKKVRSSCIPSQNPGDLSHNVENAIAEMARKSEGKFIVARSIVEVVLPKASMDGEGIRLTNITRYDESGKTLAVERIFSIEAVKIMTLIGVNSYERSQKQPLITTISLHLRPEAETTDSTQTVSLFNLEEMLVQIISQTSFETLETLADFTISQLRKKLLDNVVPGTRVHLKIEKPRAIAWAEAPIVEVARDVPVAKSKRATRVVSTASGDAPEVVTAAEGGNGEGRLRIVKPYSG</sequence>
<dbReference type="Gene3D" id="3.30.1130.10">
    <property type="match status" value="2"/>
</dbReference>
<dbReference type="AlphaFoldDB" id="A0A9Q8LFJ1"/>
<evidence type="ECO:0000256" key="7">
    <source>
        <dbReference type="ARBA" id="ARBA00032903"/>
    </source>
</evidence>
<dbReference type="GO" id="GO:0046656">
    <property type="term" value="P:folic acid biosynthetic process"/>
    <property type="evidence" value="ECO:0007669"/>
    <property type="project" value="UniProtKB-KW"/>
</dbReference>
<dbReference type="InterPro" id="IPR043133">
    <property type="entry name" value="GTP-CH-I_C/QueF"/>
</dbReference>
<name>A0A9Q8LFJ1_PASFU</name>
<evidence type="ECO:0000256" key="4">
    <source>
        <dbReference type="ARBA" id="ARBA00013043"/>
    </source>
</evidence>
<dbReference type="InterPro" id="IPR006157">
    <property type="entry name" value="FolB_dom"/>
</dbReference>
<comment type="similarity">
    <text evidence="3">Belongs to the DHNA family.</text>
</comment>
<dbReference type="GO" id="GO:0005737">
    <property type="term" value="C:cytoplasm"/>
    <property type="evidence" value="ECO:0007669"/>
    <property type="project" value="TreeGrafter"/>
</dbReference>
<dbReference type="PANTHER" id="PTHR42844">
    <property type="entry name" value="DIHYDRONEOPTERIN ALDOLASE 1-RELATED"/>
    <property type="match status" value="1"/>
</dbReference>
<accession>A0A9Q8LFJ1</accession>
<dbReference type="RefSeq" id="XP_047760916.1">
    <property type="nucleotide sequence ID" value="XM_047903158.1"/>
</dbReference>
<dbReference type="SMART" id="SM00905">
    <property type="entry name" value="FolB"/>
    <property type="match status" value="1"/>
</dbReference>
<gene>
    <name evidence="9" type="ORF">CLAFUR5_04010</name>
</gene>
<keyword evidence="5" id="KW-0289">Folate biosynthesis</keyword>
<dbReference type="SUPFAM" id="SSF55620">
    <property type="entry name" value="Tetrahydrobiopterin biosynthesis enzymes-like"/>
    <property type="match status" value="1"/>
</dbReference>
<dbReference type="KEGG" id="ffu:CLAFUR5_04010"/>
<dbReference type="PANTHER" id="PTHR42844:SF1">
    <property type="entry name" value="DIHYDRONEOPTERIN ALDOLASE 1-RELATED"/>
    <property type="match status" value="1"/>
</dbReference>
<dbReference type="Pfam" id="PF02152">
    <property type="entry name" value="FolB"/>
    <property type="match status" value="1"/>
</dbReference>
<evidence type="ECO:0000256" key="6">
    <source>
        <dbReference type="ARBA" id="ARBA00023239"/>
    </source>
</evidence>
<organism evidence="9 10">
    <name type="scientific">Passalora fulva</name>
    <name type="common">Tomato leaf mold</name>
    <name type="synonym">Cladosporium fulvum</name>
    <dbReference type="NCBI Taxonomy" id="5499"/>
    <lineage>
        <taxon>Eukaryota</taxon>
        <taxon>Fungi</taxon>
        <taxon>Dikarya</taxon>
        <taxon>Ascomycota</taxon>
        <taxon>Pezizomycotina</taxon>
        <taxon>Dothideomycetes</taxon>
        <taxon>Dothideomycetidae</taxon>
        <taxon>Mycosphaerellales</taxon>
        <taxon>Mycosphaerellaceae</taxon>
        <taxon>Fulvia</taxon>
    </lineage>
</organism>
<dbReference type="InterPro" id="IPR006156">
    <property type="entry name" value="Dihydroneopterin_aldolase"/>
</dbReference>
<keyword evidence="10" id="KW-1185">Reference proteome</keyword>
<comment type="catalytic activity">
    <reaction evidence="1">
        <text>7,8-dihydroneopterin = 6-hydroxymethyl-7,8-dihydropterin + glycolaldehyde</text>
        <dbReference type="Rhea" id="RHEA:10540"/>
        <dbReference type="ChEBI" id="CHEBI:17001"/>
        <dbReference type="ChEBI" id="CHEBI:17071"/>
        <dbReference type="ChEBI" id="CHEBI:44841"/>
        <dbReference type="EC" id="4.1.2.25"/>
    </reaction>
</comment>
<dbReference type="GeneID" id="71983888"/>
<comment type="pathway">
    <text evidence="2">Cofactor biosynthesis; tetrahydrofolate biosynthesis; 2-amino-4-hydroxy-6-hydroxymethyl-7,8-dihydropteridine diphosphate from 7,8-dihydroneopterin triphosphate: step 3/4.</text>
</comment>
<evidence type="ECO:0000256" key="5">
    <source>
        <dbReference type="ARBA" id="ARBA00022909"/>
    </source>
</evidence>
<dbReference type="OrthoDB" id="5425486at2759"/>
<protein>
    <recommendedName>
        <fullName evidence="4">dihydroneopterin aldolase</fullName>
        <ecNumber evidence="4">4.1.2.25</ecNumber>
    </recommendedName>
    <alternativeName>
        <fullName evidence="7">7,8-dihydroneopterin aldolase</fullName>
    </alternativeName>
</protein>
<feature type="domain" description="Dihydroneopterin aldolase/epimerase" evidence="8">
    <location>
        <begin position="153"/>
        <end position="266"/>
    </location>
</feature>
<keyword evidence="6" id="KW-0456">Lyase</keyword>
<dbReference type="EC" id="4.1.2.25" evidence="4"/>
<evidence type="ECO:0000256" key="2">
    <source>
        <dbReference type="ARBA" id="ARBA00005013"/>
    </source>
</evidence>
<evidence type="ECO:0000256" key="3">
    <source>
        <dbReference type="ARBA" id="ARBA00005708"/>
    </source>
</evidence>
<evidence type="ECO:0000313" key="9">
    <source>
        <dbReference type="EMBL" id="UJO16550.1"/>
    </source>
</evidence>